<dbReference type="FunFam" id="1.20.5.170:FF:000020">
    <property type="entry name" value="BZIP transcription factor"/>
    <property type="match status" value="1"/>
</dbReference>
<dbReference type="GO" id="GO:0005634">
    <property type="term" value="C:nucleus"/>
    <property type="evidence" value="ECO:0007669"/>
    <property type="project" value="UniProtKB-SubCell"/>
</dbReference>
<evidence type="ECO:0000256" key="6">
    <source>
        <dbReference type="SAM" id="Coils"/>
    </source>
</evidence>
<keyword evidence="6" id="KW-0175">Coiled coil</keyword>
<dbReference type="InterPro" id="IPR046347">
    <property type="entry name" value="bZIP_sf"/>
</dbReference>
<evidence type="ECO:0000256" key="3">
    <source>
        <dbReference type="ARBA" id="ARBA00023125"/>
    </source>
</evidence>
<dbReference type="Pfam" id="PF00170">
    <property type="entry name" value="bZIP_1"/>
    <property type="match status" value="1"/>
</dbReference>
<name>C6TI59_SOYBN</name>
<dbReference type="PANTHER" id="PTHR45764">
    <property type="entry name" value="BZIP TRANSCRIPTION FACTOR 44"/>
    <property type="match status" value="1"/>
</dbReference>
<keyword evidence="2" id="KW-0805">Transcription regulation</keyword>
<evidence type="ECO:0000256" key="1">
    <source>
        <dbReference type="ARBA" id="ARBA00004123"/>
    </source>
</evidence>
<proteinExistence type="evidence at transcript level"/>
<evidence type="ECO:0000256" key="4">
    <source>
        <dbReference type="ARBA" id="ARBA00023163"/>
    </source>
</evidence>
<comment type="subcellular location">
    <subcellularLocation>
        <location evidence="1">Nucleus</location>
    </subcellularLocation>
</comment>
<dbReference type="GO" id="GO:0046982">
    <property type="term" value="F:protein heterodimerization activity"/>
    <property type="evidence" value="ECO:0007669"/>
    <property type="project" value="UniProtKB-ARBA"/>
</dbReference>
<dbReference type="AlphaFoldDB" id="C6TI59"/>
<keyword evidence="4" id="KW-0804">Transcription</keyword>
<evidence type="ECO:0000313" key="9">
    <source>
        <dbReference type="EMBL" id="ACU21511.1"/>
    </source>
</evidence>
<dbReference type="PANTHER" id="PTHR45764:SF58">
    <property type="entry name" value="BZIP TRANSCRIPTION FACTOR BZIP124"/>
    <property type="match status" value="1"/>
</dbReference>
<feature type="domain" description="BZIP" evidence="8">
    <location>
        <begin position="30"/>
        <end position="77"/>
    </location>
</feature>
<dbReference type="SUPFAM" id="SSF57959">
    <property type="entry name" value="Leucine zipper domain"/>
    <property type="match status" value="1"/>
</dbReference>
<evidence type="ECO:0000256" key="2">
    <source>
        <dbReference type="ARBA" id="ARBA00023015"/>
    </source>
</evidence>
<feature type="coiled-coil region" evidence="6">
    <location>
        <begin position="55"/>
        <end position="110"/>
    </location>
</feature>
<dbReference type="ExpressionAtlas" id="C6TI59">
    <property type="expression patterns" value="baseline and differential"/>
</dbReference>
<accession>C6TI59</accession>
<dbReference type="PROSITE" id="PS00036">
    <property type="entry name" value="BZIP_BASIC"/>
    <property type="match status" value="1"/>
</dbReference>
<organism evidence="9">
    <name type="scientific">Glycine max</name>
    <name type="common">Soybean</name>
    <name type="synonym">Glycine hispida</name>
    <dbReference type="NCBI Taxonomy" id="3847"/>
    <lineage>
        <taxon>Eukaryota</taxon>
        <taxon>Viridiplantae</taxon>
        <taxon>Streptophyta</taxon>
        <taxon>Embryophyta</taxon>
        <taxon>Tracheophyta</taxon>
        <taxon>Spermatophyta</taxon>
        <taxon>Magnoliopsida</taxon>
        <taxon>eudicotyledons</taxon>
        <taxon>Gunneridae</taxon>
        <taxon>Pentapetalae</taxon>
        <taxon>rosids</taxon>
        <taxon>fabids</taxon>
        <taxon>Fabales</taxon>
        <taxon>Fabaceae</taxon>
        <taxon>Papilionoideae</taxon>
        <taxon>50 kb inversion clade</taxon>
        <taxon>NPAAA clade</taxon>
        <taxon>indigoferoid/millettioid clade</taxon>
        <taxon>Phaseoleae</taxon>
        <taxon>Glycine</taxon>
        <taxon>Glycine subgen. Soja</taxon>
    </lineage>
</organism>
<feature type="compositionally biased region" description="Low complexity" evidence="7">
    <location>
        <begin position="9"/>
        <end position="22"/>
    </location>
</feature>
<dbReference type="CDD" id="cd14702">
    <property type="entry name" value="bZIP_plant_GBF1"/>
    <property type="match status" value="1"/>
</dbReference>
<dbReference type="PROSITE" id="PS50217">
    <property type="entry name" value="BZIP"/>
    <property type="match status" value="1"/>
</dbReference>
<dbReference type="InterPro" id="IPR004827">
    <property type="entry name" value="bZIP"/>
</dbReference>
<keyword evidence="5" id="KW-0539">Nucleus</keyword>
<dbReference type="Gene3D" id="1.20.5.170">
    <property type="match status" value="1"/>
</dbReference>
<sequence length="163" mass="18293">MASPGGSGTYSSGSSSLQNSGSEGDRDIMEQRKRKRMLSNRESARRSRIRKQQHLEGLSAQLDQLKKGNAQINTNISITTQMYLNVEAENAILRAQMGELSNRLNSLNEMISFINSTNNNCLMMFDEAQETTTQLFNDCGFMDYAWNGIPIMASADNEMLIMY</sequence>
<evidence type="ECO:0000256" key="5">
    <source>
        <dbReference type="ARBA" id="ARBA00023242"/>
    </source>
</evidence>
<dbReference type="GO" id="GO:0003700">
    <property type="term" value="F:DNA-binding transcription factor activity"/>
    <property type="evidence" value="ECO:0007669"/>
    <property type="project" value="InterPro"/>
</dbReference>
<feature type="region of interest" description="Disordered" evidence="7">
    <location>
        <begin position="1"/>
        <end position="53"/>
    </location>
</feature>
<evidence type="ECO:0000256" key="7">
    <source>
        <dbReference type="SAM" id="MobiDB-lite"/>
    </source>
</evidence>
<keyword evidence="3" id="KW-0238">DNA-binding</keyword>
<reference evidence="9" key="1">
    <citation type="submission" date="2009-08" db="EMBL/GenBank/DDBJ databases">
        <authorList>
            <person name="Cheung F."/>
            <person name="Xiao Y."/>
            <person name="Chan A."/>
            <person name="Moskal W."/>
            <person name="Town C.D."/>
        </authorList>
    </citation>
    <scope>NUCLEOTIDE SEQUENCE</scope>
</reference>
<evidence type="ECO:0000259" key="8">
    <source>
        <dbReference type="PROSITE" id="PS50217"/>
    </source>
</evidence>
<dbReference type="SMART" id="SM00338">
    <property type="entry name" value="BRLZ"/>
    <property type="match status" value="1"/>
</dbReference>
<protein>
    <recommendedName>
        <fullName evidence="8">BZIP domain-containing protein</fullName>
    </recommendedName>
</protein>
<dbReference type="InterPro" id="IPR045314">
    <property type="entry name" value="bZIP_plant_GBF1"/>
</dbReference>
<dbReference type="GO" id="GO:0003677">
    <property type="term" value="F:DNA binding"/>
    <property type="evidence" value="ECO:0007669"/>
    <property type="project" value="UniProtKB-KW"/>
</dbReference>
<dbReference type="EMBL" id="BT097337">
    <property type="protein sequence ID" value="ACU21511.1"/>
    <property type="molecule type" value="mRNA"/>
</dbReference>